<keyword evidence="1" id="KW-0175">Coiled coil</keyword>
<organism evidence="3 4">
    <name type="scientific">Drosophila suzukii</name>
    <name type="common">Spotted-wing drosophila fruit fly</name>
    <dbReference type="NCBI Taxonomy" id="28584"/>
    <lineage>
        <taxon>Eukaryota</taxon>
        <taxon>Metazoa</taxon>
        <taxon>Ecdysozoa</taxon>
        <taxon>Arthropoda</taxon>
        <taxon>Hexapoda</taxon>
        <taxon>Insecta</taxon>
        <taxon>Pterygota</taxon>
        <taxon>Neoptera</taxon>
        <taxon>Endopterygota</taxon>
        <taxon>Diptera</taxon>
        <taxon>Brachycera</taxon>
        <taxon>Muscomorpha</taxon>
        <taxon>Ephydroidea</taxon>
        <taxon>Drosophilidae</taxon>
        <taxon>Drosophila</taxon>
        <taxon>Sophophora</taxon>
    </lineage>
</organism>
<gene>
    <name evidence="4" type="primary">LOC108014071</name>
</gene>
<dbReference type="AlphaFoldDB" id="A0AB39ZHG0"/>
<keyword evidence="3" id="KW-1185">Reference proteome</keyword>
<evidence type="ECO:0000256" key="1">
    <source>
        <dbReference type="SAM" id="Coils"/>
    </source>
</evidence>
<dbReference type="GeneID" id="108014071"/>
<accession>A0AB39ZHG0</accession>
<evidence type="ECO:0000313" key="4">
    <source>
        <dbReference type="RefSeq" id="XP_016935580.3"/>
    </source>
</evidence>
<dbReference type="Pfam" id="PF15960">
    <property type="entry name" value="DUF4763"/>
    <property type="match status" value="1"/>
</dbReference>
<feature type="coiled-coil region" evidence="1">
    <location>
        <begin position="161"/>
        <end position="209"/>
    </location>
</feature>
<dbReference type="Proteomes" id="UP001652628">
    <property type="component" value="Chromosome 3"/>
</dbReference>
<evidence type="ECO:0000256" key="2">
    <source>
        <dbReference type="SAM" id="MobiDB-lite"/>
    </source>
</evidence>
<sequence>MELELANIKSLEGLQDCAKLPLDEIDPISRTSRCDRTLHEIFHVDEEVSFSQDEEEEMEIDLELTEDVTDDEDRVDKMVTDIDCLIQKIELMQMAIRSRQVKESSDKVSEESVEPPKENLTKAQIKCKELENQKKDPKIKEKSSTREPKIQPLTEQEILEARNLRQAHHVLQKQIEELICRYQKFREIIHQLRGNIDCMERNLIDLNSKAEDHVSWAQEVGKEINVCKERYTHLIQSKMSKKEAIKTEKVHATRFAKFNTAYLKKNRLKCEILEFCEEANDLVVLMSELQQELKRNMSIFEEQRISKLEGATEFFISIDEASKLNAEFLESGMKLKTDENSKK</sequence>
<protein>
    <submittedName>
        <fullName evidence="4">Uncharacterized protein</fullName>
    </submittedName>
</protein>
<reference evidence="4" key="1">
    <citation type="submission" date="2025-08" db="UniProtKB">
        <authorList>
            <consortium name="RefSeq"/>
        </authorList>
    </citation>
    <scope>IDENTIFICATION</scope>
</reference>
<proteinExistence type="predicted"/>
<evidence type="ECO:0000313" key="3">
    <source>
        <dbReference type="Proteomes" id="UP001652628"/>
    </source>
</evidence>
<feature type="region of interest" description="Disordered" evidence="2">
    <location>
        <begin position="100"/>
        <end position="148"/>
    </location>
</feature>
<dbReference type="InterPro" id="IPR031883">
    <property type="entry name" value="DUF4763"/>
</dbReference>
<dbReference type="RefSeq" id="XP_016935580.3">
    <property type="nucleotide sequence ID" value="XM_017080091.4"/>
</dbReference>
<name>A0AB39ZHG0_DROSZ</name>